<evidence type="ECO:0000259" key="2">
    <source>
        <dbReference type="Pfam" id="PF00248"/>
    </source>
</evidence>
<dbReference type="GO" id="GO:0016491">
    <property type="term" value="F:oxidoreductase activity"/>
    <property type="evidence" value="ECO:0007669"/>
    <property type="project" value="UniProtKB-KW"/>
</dbReference>
<evidence type="ECO:0000313" key="3">
    <source>
        <dbReference type="EMBL" id="RLP82900.1"/>
    </source>
</evidence>
<dbReference type="Gene3D" id="3.20.20.100">
    <property type="entry name" value="NADP-dependent oxidoreductase domain"/>
    <property type="match status" value="1"/>
</dbReference>
<evidence type="ECO:0000313" key="4">
    <source>
        <dbReference type="Proteomes" id="UP000269438"/>
    </source>
</evidence>
<keyword evidence="4" id="KW-1185">Reference proteome</keyword>
<reference evidence="3 4" key="1">
    <citation type="submission" date="2018-10" db="EMBL/GenBank/DDBJ databases">
        <authorList>
            <person name="Li J."/>
        </authorList>
    </citation>
    <scope>NUCLEOTIDE SEQUENCE [LARGE SCALE GENOMIC DNA]</scope>
    <source>
        <strain evidence="3 4">JCM 11654</strain>
    </source>
</reference>
<dbReference type="InterPro" id="IPR036812">
    <property type="entry name" value="NAD(P)_OxRdtase_dom_sf"/>
</dbReference>
<accession>A0A3L7ATN1</accession>
<name>A0A3L7ATN1_9MICO</name>
<gene>
    <name evidence="3" type="ORF">D9V34_06530</name>
</gene>
<dbReference type="EMBL" id="RCUY01000005">
    <property type="protein sequence ID" value="RLP82900.1"/>
    <property type="molecule type" value="Genomic_DNA"/>
</dbReference>
<dbReference type="AlphaFoldDB" id="A0A3L7ATN1"/>
<comment type="caution">
    <text evidence="3">The sequence shown here is derived from an EMBL/GenBank/DDBJ whole genome shotgun (WGS) entry which is preliminary data.</text>
</comment>
<evidence type="ECO:0000256" key="1">
    <source>
        <dbReference type="ARBA" id="ARBA00023002"/>
    </source>
</evidence>
<dbReference type="InterPro" id="IPR050791">
    <property type="entry name" value="Aldo-Keto_reductase"/>
</dbReference>
<dbReference type="PANTHER" id="PTHR43625:SF40">
    <property type="entry name" value="ALDO-KETO REDUCTASE YAKC [NADP(+)]"/>
    <property type="match status" value="1"/>
</dbReference>
<dbReference type="Pfam" id="PF00248">
    <property type="entry name" value="Aldo_ket_red"/>
    <property type="match status" value="1"/>
</dbReference>
<protein>
    <submittedName>
        <fullName evidence="3">Oxidoreductase</fullName>
    </submittedName>
</protein>
<dbReference type="PANTHER" id="PTHR43625">
    <property type="entry name" value="AFLATOXIN B1 ALDEHYDE REDUCTASE"/>
    <property type="match status" value="1"/>
</dbReference>
<feature type="domain" description="NADP-dependent oxidoreductase" evidence="2">
    <location>
        <begin position="16"/>
        <end position="285"/>
    </location>
</feature>
<organism evidence="3 4">
    <name type="scientific">Mycetocola lacteus</name>
    <dbReference type="NCBI Taxonomy" id="76637"/>
    <lineage>
        <taxon>Bacteria</taxon>
        <taxon>Bacillati</taxon>
        <taxon>Actinomycetota</taxon>
        <taxon>Actinomycetes</taxon>
        <taxon>Micrococcales</taxon>
        <taxon>Microbacteriaceae</taxon>
        <taxon>Mycetocola</taxon>
    </lineage>
</organism>
<sequence length="295" mass="31774">MTSRTLTIGSSHTVTRIGFGAMQLTGEQVWGPYPDHAGGLALLRALREEGVDFIDTADVYGPHHNETLIREALHPYPELTIASKGGFVRGGFDYDTLGWVGNPIYLRQSAVMSARRLGLDSLPLYYLHNGYATDAPFEDQVGALRDLRDEGLIQNIGLSNVTAEQYAIAREIAPIAATTAMYNAANRTGGALMRATLADGGVFSPWWPMSLRKSIDDATPIYAVLDPIAAEHGITTGQLALAWLLHLDDRILPIPGTTSRAHLRENMAALDVVLGKDEVTAISALVSEAAGEATH</sequence>
<dbReference type="GO" id="GO:0005737">
    <property type="term" value="C:cytoplasm"/>
    <property type="evidence" value="ECO:0007669"/>
    <property type="project" value="TreeGrafter"/>
</dbReference>
<dbReference type="OrthoDB" id="9768793at2"/>
<keyword evidence="1" id="KW-0560">Oxidoreductase</keyword>
<proteinExistence type="predicted"/>
<dbReference type="SUPFAM" id="SSF51430">
    <property type="entry name" value="NAD(P)-linked oxidoreductase"/>
    <property type="match status" value="1"/>
</dbReference>
<dbReference type="Proteomes" id="UP000269438">
    <property type="component" value="Unassembled WGS sequence"/>
</dbReference>
<dbReference type="InterPro" id="IPR020471">
    <property type="entry name" value="AKR"/>
</dbReference>
<dbReference type="InterPro" id="IPR023210">
    <property type="entry name" value="NADP_OxRdtase_dom"/>
</dbReference>
<dbReference type="PRINTS" id="PR00069">
    <property type="entry name" value="ALDKETRDTASE"/>
</dbReference>
<dbReference type="RefSeq" id="WP_121688041.1">
    <property type="nucleotide sequence ID" value="NZ_RCUY01000005.1"/>
</dbReference>
<dbReference type="CDD" id="cd19088">
    <property type="entry name" value="AKR_AKR13B1"/>
    <property type="match status" value="1"/>
</dbReference>